<comment type="caution">
    <text evidence="2">The sequence shown here is derived from an EMBL/GenBank/DDBJ whole genome shotgun (WGS) entry which is preliminary data.</text>
</comment>
<keyword evidence="3" id="KW-1185">Reference proteome</keyword>
<reference evidence="2 3" key="1">
    <citation type="submission" date="2019-08" db="EMBL/GenBank/DDBJ databases">
        <authorList>
            <person name="Dhanesh K."/>
            <person name="Kumar G."/>
            <person name="Sasikala C."/>
            <person name="Venkata Ramana C."/>
        </authorList>
    </citation>
    <scope>NUCLEOTIDE SEQUENCE [LARGE SCALE GENOMIC DNA]</scope>
    <source>
        <strain evidence="2 3">JC645</strain>
    </source>
</reference>
<proteinExistence type="predicted"/>
<evidence type="ECO:0000313" key="3">
    <source>
        <dbReference type="Proteomes" id="UP000324479"/>
    </source>
</evidence>
<name>A0A5M6CUW0_9BACT</name>
<dbReference type="EMBL" id="VWOX01000023">
    <property type="protein sequence ID" value="KAA5538981.1"/>
    <property type="molecule type" value="Genomic_DNA"/>
</dbReference>
<organism evidence="2 3">
    <name type="scientific">Roseiconus nitratireducens</name>
    <dbReference type="NCBI Taxonomy" id="2605748"/>
    <lineage>
        <taxon>Bacteria</taxon>
        <taxon>Pseudomonadati</taxon>
        <taxon>Planctomycetota</taxon>
        <taxon>Planctomycetia</taxon>
        <taxon>Pirellulales</taxon>
        <taxon>Pirellulaceae</taxon>
        <taxon>Roseiconus</taxon>
    </lineage>
</organism>
<sequence length="319" mass="34683">MMFSIRWANSTSVAFALAVIFSTSIAIGDEAGDAREGRPHGDVSAISDWALAGVVWADASYARKLAVTAARQTSDSQQRANLNAKIQRLDKILASMKQFGWRQLERPPIASTTESDQTAAAISAKERADRESLKIARAIDAGVEDGPSGPANAQNLQQSAGFADRTLTQRDAETLSDSLPYSRGSLYDVEAYDPASESIERPDGTIDRRAPVRNEKINAIVDAEVRRGVAAETRTLAAMEGVPLPKTNLSHFTTTDDVLKSDANWVQLHLDTNQLRWYALGNATIDNGMLTDAMAQLTARMKLASRVTSNEEFRSALQQ</sequence>
<evidence type="ECO:0000256" key="1">
    <source>
        <dbReference type="SAM" id="SignalP"/>
    </source>
</evidence>
<dbReference type="Proteomes" id="UP000324479">
    <property type="component" value="Unassembled WGS sequence"/>
</dbReference>
<dbReference type="RefSeq" id="WP_150079495.1">
    <property type="nucleotide sequence ID" value="NZ_VWOX01000023.1"/>
</dbReference>
<feature type="chain" id="PRO_5024305083" evidence="1">
    <location>
        <begin position="29"/>
        <end position="319"/>
    </location>
</feature>
<feature type="signal peptide" evidence="1">
    <location>
        <begin position="1"/>
        <end position="28"/>
    </location>
</feature>
<protein>
    <submittedName>
        <fullName evidence="2">Uncharacterized protein</fullName>
    </submittedName>
</protein>
<accession>A0A5M6CUW0</accession>
<keyword evidence="1" id="KW-0732">Signal</keyword>
<evidence type="ECO:0000313" key="2">
    <source>
        <dbReference type="EMBL" id="KAA5538981.1"/>
    </source>
</evidence>
<gene>
    <name evidence="2" type="ORF">FYK55_25620</name>
</gene>
<dbReference type="AlphaFoldDB" id="A0A5M6CUW0"/>